<dbReference type="EMBL" id="PVWK01000057">
    <property type="protein sequence ID" value="PSB29899.1"/>
    <property type="molecule type" value="Genomic_DNA"/>
</dbReference>
<protein>
    <submittedName>
        <fullName evidence="1">Uncharacterized protein</fullName>
    </submittedName>
</protein>
<dbReference type="AlphaFoldDB" id="A0A2T1EAW5"/>
<dbReference type="OrthoDB" id="3078633at2"/>
<proteinExistence type="predicted"/>
<evidence type="ECO:0000313" key="1">
    <source>
        <dbReference type="EMBL" id="PSB29899.1"/>
    </source>
</evidence>
<reference evidence="1 2" key="2">
    <citation type="submission" date="2018-03" db="EMBL/GenBank/DDBJ databases">
        <title>The ancient ancestry and fast evolution of plastids.</title>
        <authorList>
            <person name="Moore K.R."/>
            <person name="Magnabosco C."/>
            <person name="Momper L."/>
            <person name="Gold D.A."/>
            <person name="Bosak T."/>
            <person name="Fournier G.P."/>
        </authorList>
    </citation>
    <scope>NUCLEOTIDE SEQUENCE [LARGE SCALE GENOMIC DNA]</scope>
    <source>
        <strain evidence="1 2">ULC18</strain>
    </source>
</reference>
<name>A0A2T1EAW5_9CYAN</name>
<sequence length="115" mass="12731">MKFTEAPANDHYVVRYLSDTGVWECGIVPVIFGFRICANAVRDDGYSLVYCCGSDRGMLLAVLALVMAGLEQFDEQVAPWQVESAFPVQTIKPMIKDVACWEALGALANWDRVPV</sequence>
<gene>
    <name evidence="1" type="ORF">C7B82_10120</name>
</gene>
<keyword evidence="2" id="KW-1185">Reference proteome</keyword>
<evidence type="ECO:0000313" key="2">
    <source>
        <dbReference type="Proteomes" id="UP000239576"/>
    </source>
</evidence>
<reference evidence="2" key="1">
    <citation type="submission" date="2018-02" db="EMBL/GenBank/DDBJ databases">
        <authorList>
            <person name="Moore K."/>
            <person name="Momper L."/>
        </authorList>
    </citation>
    <scope>NUCLEOTIDE SEQUENCE [LARGE SCALE GENOMIC DNA]</scope>
    <source>
        <strain evidence="2">ULC18</strain>
    </source>
</reference>
<dbReference type="Proteomes" id="UP000239576">
    <property type="component" value="Unassembled WGS sequence"/>
</dbReference>
<accession>A0A2T1EAW5</accession>
<comment type="caution">
    <text evidence="1">The sequence shown here is derived from an EMBL/GenBank/DDBJ whole genome shotgun (WGS) entry which is preliminary data.</text>
</comment>
<organism evidence="1 2">
    <name type="scientific">Stenomitos frigidus ULC18</name>
    <dbReference type="NCBI Taxonomy" id="2107698"/>
    <lineage>
        <taxon>Bacteria</taxon>
        <taxon>Bacillati</taxon>
        <taxon>Cyanobacteriota</taxon>
        <taxon>Cyanophyceae</taxon>
        <taxon>Leptolyngbyales</taxon>
        <taxon>Leptolyngbyaceae</taxon>
        <taxon>Stenomitos</taxon>
    </lineage>
</organism>
<dbReference type="RefSeq" id="WP_106256180.1">
    <property type="nucleotide sequence ID" value="NZ_CAWNSW010000007.1"/>
</dbReference>